<sequence length="257" mass="28757">MKFSLKRTPALIKRDILCLFSSKARTEKRADEDQQRARLEMKPCAEVLAVSTTPAREQVPQTPVRSPIAPTASPKTIEPWSASKDTTNTATFDSGSSPITPPSTATTGYSTSLPTTYGAAMAFFDYWYKQQHPNISIPESERNLFRGVIITLAIALLNCFEEPIYSSLIGFRPEEVRVPYSRRALEQILASLTDDRIDAQRLAENLLSVTGPDLLGSLSPREFMTRIGYAKTRITDHESYALHDGFHRLLSEDRQLC</sequence>
<dbReference type="EMBL" id="JAPEUX010000002">
    <property type="protein sequence ID" value="KAJ4358356.1"/>
    <property type="molecule type" value="Genomic_DNA"/>
</dbReference>
<gene>
    <name evidence="2" type="ORF">N0V89_002938</name>
</gene>
<evidence type="ECO:0000256" key="1">
    <source>
        <dbReference type="SAM" id="MobiDB-lite"/>
    </source>
</evidence>
<feature type="compositionally biased region" description="Low complexity" evidence="1">
    <location>
        <begin position="94"/>
        <end position="107"/>
    </location>
</feature>
<dbReference type="Proteomes" id="UP001140513">
    <property type="component" value="Unassembled WGS sequence"/>
</dbReference>
<proteinExistence type="predicted"/>
<keyword evidence="3" id="KW-1185">Reference proteome</keyword>
<dbReference type="GeneID" id="80906468"/>
<protein>
    <submittedName>
        <fullName evidence="2">Uncharacterized protein</fullName>
    </submittedName>
</protein>
<dbReference type="RefSeq" id="XP_056075215.1">
    <property type="nucleotide sequence ID" value="XM_056211742.1"/>
</dbReference>
<accession>A0A9W9CE33</accession>
<feature type="compositionally biased region" description="Polar residues" evidence="1">
    <location>
        <begin position="53"/>
        <end position="64"/>
    </location>
</feature>
<evidence type="ECO:0000313" key="3">
    <source>
        <dbReference type="Proteomes" id="UP001140513"/>
    </source>
</evidence>
<dbReference type="OrthoDB" id="3793318at2759"/>
<organism evidence="2 3">
    <name type="scientific">Didymosphaeria variabile</name>
    <dbReference type="NCBI Taxonomy" id="1932322"/>
    <lineage>
        <taxon>Eukaryota</taxon>
        <taxon>Fungi</taxon>
        <taxon>Dikarya</taxon>
        <taxon>Ascomycota</taxon>
        <taxon>Pezizomycotina</taxon>
        <taxon>Dothideomycetes</taxon>
        <taxon>Pleosporomycetidae</taxon>
        <taxon>Pleosporales</taxon>
        <taxon>Massarineae</taxon>
        <taxon>Didymosphaeriaceae</taxon>
        <taxon>Didymosphaeria</taxon>
    </lineage>
</organism>
<feature type="compositionally biased region" description="Polar residues" evidence="1">
    <location>
        <begin position="83"/>
        <end position="93"/>
    </location>
</feature>
<name>A0A9W9CE33_9PLEO</name>
<feature type="region of interest" description="Disordered" evidence="1">
    <location>
        <begin position="53"/>
        <end position="110"/>
    </location>
</feature>
<comment type="caution">
    <text evidence="2">The sequence shown here is derived from an EMBL/GenBank/DDBJ whole genome shotgun (WGS) entry which is preliminary data.</text>
</comment>
<reference evidence="2" key="1">
    <citation type="submission" date="2022-10" db="EMBL/GenBank/DDBJ databases">
        <title>Tapping the CABI collections for fungal endophytes: first genome assemblies for Collariella, Neodidymelliopsis, Ascochyta clinopodiicola, Didymella pomorum, Didymosphaeria variabile, Neocosmospora piperis and Neocucurbitaria cava.</title>
        <authorList>
            <person name="Hill R."/>
        </authorList>
    </citation>
    <scope>NUCLEOTIDE SEQUENCE</scope>
    <source>
        <strain evidence="2">IMI 356815</strain>
    </source>
</reference>
<evidence type="ECO:0000313" key="2">
    <source>
        <dbReference type="EMBL" id="KAJ4358356.1"/>
    </source>
</evidence>
<dbReference type="AlphaFoldDB" id="A0A9W9CE33"/>